<sequence>AIRPGITSAVLQSAAQYFWYTISGHQFDVEPNENGFHHPFSPFWTIKLMAIAILFIITAYHMFDNRLANIINQSLAVIKLITYSIIAMAGICRLFLDWETSRLNWQKPLEGNSDFTAYTTSILL</sequence>
<feature type="non-terminal residue" evidence="2">
    <location>
        <position position="124"/>
    </location>
</feature>
<keyword evidence="1" id="KW-0812">Transmembrane</keyword>
<feature type="non-terminal residue" evidence="2">
    <location>
        <position position="1"/>
    </location>
</feature>
<gene>
    <name evidence="2" type="ORF">FWILDA_LOCUS19388</name>
</gene>
<comment type="caution">
    <text evidence="2">The sequence shown here is derived from an EMBL/GenBank/DDBJ whole genome shotgun (WGS) entry which is preliminary data.</text>
</comment>
<dbReference type="OrthoDB" id="2430845at2759"/>
<evidence type="ECO:0000256" key="1">
    <source>
        <dbReference type="SAM" id="Phobius"/>
    </source>
</evidence>
<accession>A0A9W4TAR8</accession>
<reference evidence="2" key="1">
    <citation type="submission" date="2022-08" db="EMBL/GenBank/DDBJ databases">
        <authorList>
            <person name="Kallberg Y."/>
            <person name="Tangrot J."/>
            <person name="Rosling A."/>
        </authorList>
    </citation>
    <scope>NUCLEOTIDE SEQUENCE</scope>
    <source>
        <strain evidence="2">Wild A</strain>
    </source>
</reference>
<feature type="transmembrane region" description="Helical" evidence="1">
    <location>
        <begin position="43"/>
        <end position="63"/>
    </location>
</feature>
<dbReference type="EMBL" id="CAMKVN010023206">
    <property type="protein sequence ID" value="CAI2200072.1"/>
    <property type="molecule type" value="Genomic_DNA"/>
</dbReference>
<keyword evidence="3" id="KW-1185">Reference proteome</keyword>
<dbReference type="Gene3D" id="1.20.1740.10">
    <property type="entry name" value="Amino acid/polyamine transporter I"/>
    <property type="match status" value="1"/>
</dbReference>
<evidence type="ECO:0000313" key="2">
    <source>
        <dbReference type="EMBL" id="CAI2200072.1"/>
    </source>
</evidence>
<organism evidence="2 3">
    <name type="scientific">Funneliformis geosporum</name>
    <dbReference type="NCBI Taxonomy" id="1117311"/>
    <lineage>
        <taxon>Eukaryota</taxon>
        <taxon>Fungi</taxon>
        <taxon>Fungi incertae sedis</taxon>
        <taxon>Mucoromycota</taxon>
        <taxon>Glomeromycotina</taxon>
        <taxon>Glomeromycetes</taxon>
        <taxon>Glomerales</taxon>
        <taxon>Glomeraceae</taxon>
        <taxon>Funneliformis</taxon>
    </lineage>
</organism>
<feature type="transmembrane region" description="Helical" evidence="1">
    <location>
        <begin position="75"/>
        <end position="96"/>
    </location>
</feature>
<evidence type="ECO:0000313" key="3">
    <source>
        <dbReference type="Proteomes" id="UP001153678"/>
    </source>
</evidence>
<dbReference type="AlphaFoldDB" id="A0A9W4TAR8"/>
<dbReference type="Proteomes" id="UP001153678">
    <property type="component" value="Unassembled WGS sequence"/>
</dbReference>
<keyword evidence="1" id="KW-1133">Transmembrane helix</keyword>
<name>A0A9W4TAR8_9GLOM</name>
<protein>
    <submittedName>
        <fullName evidence="2">9034_t:CDS:1</fullName>
    </submittedName>
</protein>
<proteinExistence type="predicted"/>
<keyword evidence="1" id="KW-0472">Membrane</keyword>